<dbReference type="PANTHER" id="PTHR35144">
    <property type="entry name" value="MEIOSIS-SPECIFIC TRANSCRIPTION FACTOR NDT80"/>
    <property type="match status" value="1"/>
</dbReference>
<protein>
    <recommendedName>
        <fullName evidence="4">NDT80 domain-containing protein</fullName>
    </recommendedName>
</protein>
<evidence type="ECO:0000313" key="6">
    <source>
        <dbReference type="Proteomes" id="UP000696280"/>
    </source>
</evidence>
<accession>A0A9N9PXE8</accession>
<dbReference type="GO" id="GO:0045944">
    <property type="term" value="P:positive regulation of transcription by RNA polymerase II"/>
    <property type="evidence" value="ECO:0007669"/>
    <property type="project" value="TreeGrafter"/>
</dbReference>
<comment type="caution">
    <text evidence="5">The sequence shown here is derived from an EMBL/GenBank/DDBJ whole genome shotgun (WGS) entry which is preliminary data.</text>
</comment>
<feature type="region of interest" description="Disordered" evidence="3">
    <location>
        <begin position="236"/>
        <end position="262"/>
    </location>
</feature>
<dbReference type="InterPro" id="IPR052605">
    <property type="entry name" value="Fungal_trans_regulator"/>
</dbReference>
<keyword evidence="6" id="KW-1185">Reference proteome</keyword>
<dbReference type="EMBL" id="CAJVRL010000085">
    <property type="protein sequence ID" value="CAG8958793.1"/>
    <property type="molecule type" value="Genomic_DNA"/>
</dbReference>
<name>A0A9N9PXE8_9HELO</name>
<evidence type="ECO:0000313" key="5">
    <source>
        <dbReference type="EMBL" id="CAG8958793.1"/>
    </source>
</evidence>
<dbReference type="Proteomes" id="UP000696280">
    <property type="component" value="Unassembled WGS sequence"/>
</dbReference>
<sequence length="654" mass="70420">MCSQSGNPQDLAAYSGHSPSCIIGSEPEPDSSSRQEFTHPPSLPDMGMRYLTALPTTDDVRHWRAFCPLYATAQPLQCPSMLRKKRASPPELPWRAREMPRLCLLPTPASRCTAFNTETGTSHSSPVYSLEPAVQQNTSSSSTLAFSPYSNIYQPSLSGSTYSSGASSYFSPSTSLFSMPDLKPRLGSLNPSTGLAPPTRSSALPHPGSPINTRDLYTGTTPQLRRTSDLLSRSPSLSAVRGVPLSPSSTSGFTSPTNMENPLGGPSCPPLSPTEVIYALQTSDGQSLRPDIFGRIDKGFFMADNDWTCYRRNYFSLNCSYTIQPALPSNGTVYLVENGRLGPQVYAFAMSIAAVVDGRDGKSIELVQHTPKRDKGPQEKPARITLAPRPPASHGIYGDSSSRSGLYESPGGFGQNPNQPAVEATFERIQFKNATANNGKRRAAQQYYHLLVELFADVGTQRSERFVKIAFRMSAPMVVRGRSPGHYQSERRGSNASAGGSGGAGGAGSYTPSAGTSRTPGDMGMSGGSSMLPGSGYGGSYDNRSHHYRSSMAPLQIPMEPVLSAEEAKGIEESPGYLYYPGAIYEGHETRYQLPSMSEYSKVKQEYGNSGGYVLPSIASTQEGLGRHCGRWEGTAESKGYFPTALIQQELNIS</sequence>
<feature type="DNA-binding region" description="NDT80" evidence="2">
    <location>
        <begin position="235"/>
        <end position="491"/>
    </location>
</feature>
<feature type="compositionally biased region" description="Gly residues" evidence="3">
    <location>
        <begin position="499"/>
        <end position="508"/>
    </location>
</feature>
<dbReference type="OrthoDB" id="2288358at2759"/>
<dbReference type="GO" id="GO:0051321">
    <property type="term" value="P:meiotic cell cycle"/>
    <property type="evidence" value="ECO:0007669"/>
    <property type="project" value="TreeGrafter"/>
</dbReference>
<dbReference type="InterPro" id="IPR024061">
    <property type="entry name" value="NDT80_DNA-bd_dom"/>
</dbReference>
<feature type="region of interest" description="Disordered" evidence="3">
    <location>
        <begin position="480"/>
        <end position="538"/>
    </location>
</feature>
<dbReference type="AlphaFoldDB" id="A0A9N9PXE8"/>
<feature type="region of interest" description="Disordered" evidence="3">
    <location>
        <begin position="1"/>
        <end position="46"/>
    </location>
</feature>
<dbReference type="GO" id="GO:0003677">
    <property type="term" value="F:DNA binding"/>
    <property type="evidence" value="ECO:0007669"/>
    <property type="project" value="UniProtKB-KW"/>
</dbReference>
<feature type="region of interest" description="Disordered" evidence="3">
    <location>
        <begin position="371"/>
        <end position="401"/>
    </location>
</feature>
<dbReference type="PROSITE" id="PS51517">
    <property type="entry name" value="NDT80"/>
    <property type="match status" value="1"/>
</dbReference>
<reference evidence="5" key="1">
    <citation type="submission" date="2021-07" db="EMBL/GenBank/DDBJ databases">
        <authorList>
            <person name="Durling M."/>
        </authorList>
    </citation>
    <scope>NUCLEOTIDE SEQUENCE</scope>
</reference>
<dbReference type="SUPFAM" id="SSF49417">
    <property type="entry name" value="p53-like transcription factors"/>
    <property type="match status" value="1"/>
</dbReference>
<organism evidence="5 6">
    <name type="scientific">Hymenoscyphus fraxineus</name>
    <dbReference type="NCBI Taxonomy" id="746836"/>
    <lineage>
        <taxon>Eukaryota</taxon>
        <taxon>Fungi</taxon>
        <taxon>Dikarya</taxon>
        <taxon>Ascomycota</taxon>
        <taxon>Pezizomycotina</taxon>
        <taxon>Leotiomycetes</taxon>
        <taxon>Helotiales</taxon>
        <taxon>Helotiaceae</taxon>
        <taxon>Hymenoscyphus</taxon>
    </lineage>
</organism>
<evidence type="ECO:0000256" key="1">
    <source>
        <dbReference type="ARBA" id="ARBA00023125"/>
    </source>
</evidence>
<dbReference type="InterPro" id="IPR037141">
    <property type="entry name" value="NDT80_DNA-bd_dom_sf"/>
</dbReference>
<feature type="region of interest" description="Disordered" evidence="3">
    <location>
        <begin position="182"/>
        <end position="217"/>
    </location>
</feature>
<evidence type="ECO:0000256" key="3">
    <source>
        <dbReference type="SAM" id="MobiDB-lite"/>
    </source>
</evidence>
<dbReference type="Gene3D" id="2.60.40.1390">
    <property type="entry name" value="NDT80 DNA-binding domain"/>
    <property type="match status" value="1"/>
</dbReference>
<feature type="domain" description="NDT80" evidence="4">
    <location>
        <begin position="235"/>
        <end position="491"/>
    </location>
</feature>
<dbReference type="PANTHER" id="PTHR35144:SF2">
    <property type="entry name" value="MEIOSIS-SPECIFIC TRANSCRIPTION FACTOR NDT80"/>
    <property type="match status" value="1"/>
</dbReference>
<keyword evidence="1 2" id="KW-0238">DNA-binding</keyword>
<feature type="compositionally biased region" description="Basic and acidic residues" evidence="3">
    <location>
        <begin position="371"/>
        <end position="382"/>
    </location>
</feature>
<dbReference type="InterPro" id="IPR008967">
    <property type="entry name" value="p53-like_TF_DNA-bd_sf"/>
</dbReference>
<dbReference type="GO" id="GO:0003700">
    <property type="term" value="F:DNA-binding transcription factor activity"/>
    <property type="evidence" value="ECO:0007669"/>
    <property type="project" value="UniProtKB-UniRule"/>
</dbReference>
<gene>
    <name evidence="5" type="ORF">HYFRA_00011744</name>
</gene>
<evidence type="ECO:0000259" key="4">
    <source>
        <dbReference type="PROSITE" id="PS51517"/>
    </source>
</evidence>
<dbReference type="GO" id="GO:0000228">
    <property type="term" value="C:nuclear chromosome"/>
    <property type="evidence" value="ECO:0007669"/>
    <property type="project" value="TreeGrafter"/>
</dbReference>
<evidence type="ECO:0000256" key="2">
    <source>
        <dbReference type="PROSITE-ProRule" id="PRU00850"/>
    </source>
</evidence>
<feature type="compositionally biased region" description="Low complexity" evidence="3">
    <location>
        <begin position="244"/>
        <end position="262"/>
    </location>
</feature>
<dbReference type="Pfam" id="PF05224">
    <property type="entry name" value="NDT80_PhoG"/>
    <property type="match status" value="1"/>
</dbReference>
<proteinExistence type="predicted"/>